<dbReference type="EMBL" id="JGYW01000005">
    <property type="protein sequence ID" value="KFI58918.1"/>
    <property type="molecule type" value="Genomic_DNA"/>
</dbReference>
<dbReference type="SMART" id="SM00387">
    <property type="entry name" value="HATPase_c"/>
    <property type="match status" value="1"/>
</dbReference>
<evidence type="ECO:0000313" key="15">
    <source>
        <dbReference type="EMBL" id="KFI58918.1"/>
    </source>
</evidence>
<evidence type="ECO:0000256" key="4">
    <source>
        <dbReference type="ARBA" id="ARBA00022553"/>
    </source>
</evidence>
<evidence type="ECO:0000313" key="16">
    <source>
        <dbReference type="Proteomes" id="UP000029074"/>
    </source>
</evidence>
<comment type="caution">
    <text evidence="15">The sequence shown here is derived from an EMBL/GenBank/DDBJ whole genome shotgun (WGS) entry which is preliminary data.</text>
</comment>
<dbReference type="PROSITE" id="PS50109">
    <property type="entry name" value="HIS_KIN"/>
    <property type="match status" value="1"/>
</dbReference>
<dbReference type="PROSITE" id="PS50885">
    <property type="entry name" value="HAMP"/>
    <property type="match status" value="1"/>
</dbReference>
<keyword evidence="7 15" id="KW-0418">Kinase</keyword>
<feature type="transmembrane region" description="Helical" evidence="12">
    <location>
        <begin position="143"/>
        <end position="162"/>
    </location>
</feature>
<feature type="compositionally biased region" description="Low complexity" evidence="11">
    <location>
        <begin position="61"/>
        <end position="91"/>
    </location>
</feature>
<reference evidence="15 16" key="1">
    <citation type="submission" date="2014-03" db="EMBL/GenBank/DDBJ databases">
        <title>Genomics of Bifidobacteria.</title>
        <authorList>
            <person name="Ventura M."/>
            <person name="Milani C."/>
            <person name="Lugli G.A."/>
        </authorList>
    </citation>
    <scope>NUCLEOTIDE SEQUENCE [LARGE SCALE GENOMIC DNA]</scope>
    <source>
        <strain evidence="15 16">LMG 11596</strain>
    </source>
</reference>
<keyword evidence="6 12" id="KW-0812">Transmembrane</keyword>
<dbReference type="InterPro" id="IPR005467">
    <property type="entry name" value="His_kinase_dom"/>
</dbReference>
<dbReference type="PANTHER" id="PTHR45436:SF5">
    <property type="entry name" value="SENSOR HISTIDINE KINASE TRCS"/>
    <property type="match status" value="1"/>
</dbReference>
<evidence type="ECO:0000256" key="7">
    <source>
        <dbReference type="ARBA" id="ARBA00022777"/>
    </source>
</evidence>
<feature type="compositionally biased region" description="Polar residues" evidence="11">
    <location>
        <begin position="113"/>
        <end position="122"/>
    </location>
</feature>
<gene>
    <name evidence="15" type="ORF">BGLCM_1215</name>
</gene>
<dbReference type="FunFam" id="1.10.287.130:FF:000001">
    <property type="entry name" value="Two-component sensor histidine kinase"/>
    <property type="match status" value="1"/>
</dbReference>
<dbReference type="Gene3D" id="3.30.565.10">
    <property type="entry name" value="Histidine kinase-like ATPase, C-terminal domain"/>
    <property type="match status" value="1"/>
</dbReference>
<keyword evidence="4" id="KW-0597">Phosphoprotein</keyword>
<evidence type="ECO:0000256" key="9">
    <source>
        <dbReference type="ARBA" id="ARBA00023012"/>
    </source>
</evidence>
<sequence length="692" mass="74562">MDTPCKQTAQPYIWNKWNPDAGLTSRRLNRRMVSVLDNGPSPSRGSAQQGSPKQRSTTPQAASNHAANSATSDPVPSVTASSASSASSAPANPTKADSPTAPTNSAPRDDTNNAHTGQNNPLATGVKKLNAKYVDGFSLSTKLVSIIIVLLTVGTVGITISLRQLLSNYLMDKTDSQLVQQAELVFKNTDILNNNLNSSNGLTTYYVKAYNKLDDHSATLLQPVFKNGVISSPDLPDDGSLDGHKLGVPWTAPSRVTLEDPATVPDYATLKMAEAPWRVVAMRWMNKTNSGSMQDLGIVYIGLSLNSQIDMVDTLTKFCVLVGIAVVLLGGVISAVAVQHTLEPLKRIEKKAALIAGGDLTQRIDTAPVNTEVGSLARSLNIMLMKVERSFRQQQATTDKMKRFVSDASHELRTPLAAIHGYAELYKMQRDMPGALERADVSIEHIEASSSRMTLLVEDLLSLARLDEGRGISVDQTVKLCSVLRDSLDDLHALDPERKVSTGVLTLGPDLYNGQPPALKEQPEPLPDLTITGDPNKLRQVITNIVGNIHRYTPSDSPVEIAAGTIGLDISPKDLHALPSEPASLERILFAASQYREDKLGVPYAFIRIADHGPGVPEESQAKIFERFYTADPSRARQKGGTGLGMAIAYSVVQAHSGFITATTTPGGGLTFLIVLPVSQDFREDSSDDLLF</sequence>
<dbReference type="Pfam" id="PF00512">
    <property type="entry name" value="HisKA"/>
    <property type="match status" value="1"/>
</dbReference>
<dbReference type="InterPro" id="IPR036890">
    <property type="entry name" value="HATPase_C_sf"/>
</dbReference>
<evidence type="ECO:0000256" key="8">
    <source>
        <dbReference type="ARBA" id="ARBA00022989"/>
    </source>
</evidence>
<dbReference type="Gene3D" id="1.10.287.130">
    <property type="match status" value="1"/>
</dbReference>
<dbReference type="SUPFAM" id="SSF47384">
    <property type="entry name" value="Homodimeric domain of signal transducing histidine kinase"/>
    <property type="match status" value="1"/>
</dbReference>
<organism evidence="15 16">
    <name type="scientific">Bifidobacterium gallicum DSM 20093 = LMG 11596</name>
    <dbReference type="NCBI Taxonomy" id="561180"/>
    <lineage>
        <taxon>Bacteria</taxon>
        <taxon>Bacillati</taxon>
        <taxon>Actinomycetota</taxon>
        <taxon>Actinomycetes</taxon>
        <taxon>Bifidobacteriales</taxon>
        <taxon>Bifidobacteriaceae</taxon>
        <taxon>Bifidobacterium</taxon>
    </lineage>
</organism>
<keyword evidence="9" id="KW-0902">Two-component regulatory system</keyword>
<evidence type="ECO:0000256" key="3">
    <source>
        <dbReference type="ARBA" id="ARBA00012438"/>
    </source>
</evidence>
<evidence type="ECO:0000256" key="1">
    <source>
        <dbReference type="ARBA" id="ARBA00000085"/>
    </source>
</evidence>
<dbReference type="GO" id="GO:0005886">
    <property type="term" value="C:plasma membrane"/>
    <property type="evidence" value="ECO:0007669"/>
    <property type="project" value="UniProtKB-SubCell"/>
</dbReference>
<dbReference type="PANTHER" id="PTHR45436">
    <property type="entry name" value="SENSOR HISTIDINE KINASE YKOH"/>
    <property type="match status" value="1"/>
</dbReference>
<comment type="catalytic activity">
    <reaction evidence="1">
        <text>ATP + protein L-histidine = ADP + protein N-phospho-L-histidine.</text>
        <dbReference type="EC" id="2.7.13.3"/>
    </reaction>
</comment>
<name>A0A087AJG8_9BIFI</name>
<dbReference type="InterPro" id="IPR003661">
    <property type="entry name" value="HisK_dim/P_dom"/>
</dbReference>
<evidence type="ECO:0000256" key="12">
    <source>
        <dbReference type="SAM" id="Phobius"/>
    </source>
</evidence>
<keyword evidence="16" id="KW-1185">Reference proteome</keyword>
<evidence type="ECO:0000259" key="14">
    <source>
        <dbReference type="PROSITE" id="PS50885"/>
    </source>
</evidence>
<proteinExistence type="predicted"/>
<dbReference type="SMART" id="SM00304">
    <property type="entry name" value="HAMP"/>
    <property type="match status" value="1"/>
</dbReference>
<evidence type="ECO:0000259" key="13">
    <source>
        <dbReference type="PROSITE" id="PS50109"/>
    </source>
</evidence>
<dbReference type="Proteomes" id="UP000029074">
    <property type="component" value="Unassembled WGS sequence"/>
</dbReference>
<keyword evidence="10 12" id="KW-0472">Membrane</keyword>
<evidence type="ECO:0000256" key="11">
    <source>
        <dbReference type="SAM" id="MobiDB-lite"/>
    </source>
</evidence>
<keyword evidence="5 15" id="KW-0808">Transferase</keyword>
<dbReference type="EC" id="2.7.13.3" evidence="3"/>
<accession>A0A087AJG8</accession>
<evidence type="ECO:0000256" key="2">
    <source>
        <dbReference type="ARBA" id="ARBA00004236"/>
    </source>
</evidence>
<dbReference type="GO" id="GO:0000155">
    <property type="term" value="F:phosphorelay sensor kinase activity"/>
    <property type="evidence" value="ECO:0007669"/>
    <property type="project" value="InterPro"/>
</dbReference>
<protein>
    <recommendedName>
        <fullName evidence="3">histidine kinase</fullName>
        <ecNumber evidence="3">2.7.13.3</ecNumber>
    </recommendedName>
</protein>
<feature type="compositionally biased region" description="Polar residues" evidence="11">
    <location>
        <begin position="95"/>
        <end position="106"/>
    </location>
</feature>
<dbReference type="Pfam" id="PF00672">
    <property type="entry name" value="HAMP"/>
    <property type="match status" value="1"/>
</dbReference>
<feature type="region of interest" description="Disordered" evidence="11">
    <location>
        <begin position="35"/>
        <end position="123"/>
    </location>
</feature>
<dbReference type="InterPro" id="IPR003594">
    <property type="entry name" value="HATPase_dom"/>
</dbReference>
<evidence type="ECO:0000256" key="10">
    <source>
        <dbReference type="ARBA" id="ARBA00023136"/>
    </source>
</evidence>
<dbReference type="SUPFAM" id="SSF158472">
    <property type="entry name" value="HAMP domain-like"/>
    <property type="match status" value="1"/>
</dbReference>
<dbReference type="InterPro" id="IPR003660">
    <property type="entry name" value="HAMP_dom"/>
</dbReference>
<dbReference type="AlphaFoldDB" id="A0A087AJG8"/>
<evidence type="ECO:0000256" key="5">
    <source>
        <dbReference type="ARBA" id="ARBA00022679"/>
    </source>
</evidence>
<dbReference type="CDD" id="cd00082">
    <property type="entry name" value="HisKA"/>
    <property type="match status" value="1"/>
</dbReference>
<dbReference type="InterPro" id="IPR004358">
    <property type="entry name" value="Sig_transdc_His_kin-like_C"/>
</dbReference>
<dbReference type="Gene3D" id="6.10.340.10">
    <property type="match status" value="1"/>
</dbReference>
<dbReference type="InterPro" id="IPR036097">
    <property type="entry name" value="HisK_dim/P_sf"/>
</dbReference>
<feature type="compositionally biased region" description="Polar residues" evidence="11">
    <location>
        <begin position="40"/>
        <end position="60"/>
    </location>
</feature>
<dbReference type="PRINTS" id="PR00344">
    <property type="entry name" value="BCTRLSENSOR"/>
</dbReference>
<feature type="domain" description="Histidine kinase" evidence="13">
    <location>
        <begin position="407"/>
        <end position="680"/>
    </location>
</feature>
<dbReference type="SUPFAM" id="SSF55874">
    <property type="entry name" value="ATPase domain of HSP90 chaperone/DNA topoisomerase II/histidine kinase"/>
    <property type="match status" value="1"/>
</dbReference>
<dbReference type="InterPro" id="IPR050428">
    <property type="entry name" value="TCS_sensor_his_kinase"/>
</dbReference>
<feature type="domain" description="HAMP" evidence="14">
    <location>
        <begin position="339"/>
        <end position="392"/>
    </location>
</feature>
<dbReference type="Pfam" id="PF02518">
    <property type="entry name" value="HATPase_c"/>
    <property type="match status" value="1"/>
</dbReference>
<keyword evidence="8 12" id="KW-1133">Transmembrane helix</keyword>
<feature type="transmembrane region" description="Helical" evidence="12">
    <location>
        <begin position="318"/>
        <end position="338"/>
    </location>
</feature>
<dbReference type="SMART" id="SM00388">
    <property type="entry name" value="HisKA"/>
    <property type="match status" value="1"/>
</dbReference>
<dbReference type="CDD" id="cd00075">
    <property type="entry name" value="HATPase"/>
    <property type="match status" value="1"/>
</dbReference>
<comment type="subcellular location">
    <subcellularLocation>
        <location evidence="2">Cell membrane</location>
    </subcellularLocation>
</comment>
<evidence type="ECO:0000256" key="6">
    <source>
        <dbReference type="ARBA" id="ARBA00022692"/>
    </source>
</evidence>
<dbReference type="CDD" id="cd06225">
    <property type="entry name" value="HAMP"/>
    <property type="match status" value="1"/>
</dbReference>